<keyword evidence="8 10" id="KW-0411">Iron-sulfur</keyword>
<dbReference type="SMART" id="SM00729">
    <property type="entry name" value="Elp3"/>
    <property type="match status" value="1"/>
</dbReference>
<protein>
    <recommendedName>
        <fullName evidence="3 10">Heme chaperone HemW</fullName>
    </recommendedName>
</protein>
<proteinExistence type="inferred from homology"/>
<keyword evidence="7 10" id="KW-0408">Iron</keyword>
<evidence type="ECO:0000256" key="2">
    <source>
        <dbReference type="ARBA" id="ARBA00006100"/>
    </source>
</evidence>
<dbReference type="InterPro" id="IPR006638">
    <property type="entry name" value="Elp3/MiaA/NifB-like_rSAM"/>
</dbReference>
<dbReference type="NCBIfam" id="TIGR00539">
    <property type="entry name" value="hemN_rel"/>
    <property type="match status" value="1"/>
</dbReference>
<dbReference type="GO" id="GO:0004109">
    <property type="term" value="F:coproporphyrinogen oxidase activity"/>
    <property type="evidence" value="ECO:0007669"/>
    <property type="project" value="InterPro"/>
</dbReference>
<dbReference type="GO" id="GO:0006779">
    <property type="term" value="P:porphyrin-containing compound biosynthetic process"/>
    <property type="evidence" value="ECO:0007669"/>
    <property type="project" value="InterPro"/>
</dbReference>
<sequence>MTQIKKSPFGLYIHWPYCVSKCPYCDFNSHVAQTIDHAQWAQAFEAELHRVFQESKDQQVSSVFFGGGTPSLMAPQTVNRILETTASLWGLRDDVEVTLEANPTTVESDTFANFKHAGINRLSIGIQSLRPDVLKFLGRAHSVEEGFRALELAAKTFDRYSFDLIYARPNQSLADWQDELEQALSLSAGHLSLYQLTIEPGTAFYKDNVPAAEENLGADLFDLTQTMMEQAGMPAYEISNHAKPGEESRHNLVYWQGDDYIGIGPGAHSRLNNFAIHQIYKPDLWLNGVLENGTGEQKRKKLAPDERAVELLMMGLRLKNGIHSDKFQHVSGKNLQSCLDPDGLELLLTHDLIEWDQKHLRPTYEGRKCLDGLLEKLIRL</sequence>
<dbReference type="SFLD" id="SFLDS00029">
    <property type="entry name" value="Radical_SAM"/>
    <property type="match status" value="1"/>
</dbReference>
<keyword evidence="6 10" id="KW-0479">Metal-binding</keyword>
<evidence type="ECO:0000256" key="3">
    <source>
        <dbReference type="ARBA" id="ARBA00017228"/>
    </source>
</evidence>
<comment type="function">
    <text evidence="10">Probably acts as a heme chaperone, transferring heme to an unknown acceptor. Binds one molecule of heme per monomer, possibly covalently. Binds 1 [4Fe-4S] cluster. The cluster is coordinated with 3 cysteines and an exchangeable S-adenosyl-L-methionine.</text>
</comment>
<evidence type="ECO:0000313" key="12">
    <source>
        <dbReference type="EMBL" id="GGF53978.1"/>
    </source>
</evidence>
<accession>A0A917F754</accession>
<evidence type="ECO:0000256" key="4">
    <source>
        <dbReference type="ARBA" id="ARBA00022617"/>
    </source>
</evidence>
<gene>
    <name evidence="12" type="primary">hemN1</name>
    <name evidence="12" type="ORF">GCM10011332_04220</name>
</gene>
<dbReference type="GO" id="GO:0005737">
    <property type="term" value="C:cytoplasm"/>
    <property type="evidence" value="ECO:0007669"/>
    <property type="project" value="UniProtKB-SubCell"/>
</dbReference>
<comment type="subcellular location">
    <subcellularLocation>
        <location evidence="10">Cytoplasm</location>
    </subcellularLocation>
</comment>
<reference evidence="12" key="1">
    <citation type="journal article" date="2014" name="Int. J. Syst. Evol. Microbiol.">
        <title>Complete genome sequence of Corynebacterium casei LMG S-19264T (=DSM 44701T), isolated from a smear-ripened cheese.</title>
        <authorList>
            <consortium name="US DOE Joint Genome Institute (JGI-PGF)"/>
            <person name="Walter F."/>
            <person name="Albersmeier A."/>
            <person name="Kalinowski J."/>
            <person name="Ruckert C."/>
        </authorList>
    </citation>
    <scope>NUCLEOTIDE SEQUENCE</scope>
    <source>
        <strain evidence="12">CGMCC 1.15254</strain>
    </source>
</reference>
<dbReference type="InterPro" id="IPR004559">
    <property type="entry name" value="HemW-like"/>
</dbReference>
<keyword evidence="13" id="KW-1185">Reference proteome</keyword>
<keyword evidence="4 10" id="KW-0349">Heme</keyword>
<dbReference type="PANTHER" id="PTHR13932">
    <property type="entry name" value="COPROPORPHYRINIGEN III OXIDASE"/>
    <property type="match status" value="1"/>
</dbReference>
<dbReference type="Gene3D" id="3.20.20.70">
    <property type="entry name" value="Aldolase class I"/>
    <property type="match status" value="1"/>
</dbReference>
<dbReference type="InterPro" id="IPR058240">
    <property type="entry name" value="rSAM_sf"/>
</dbReference>
<dbReference type="InterPro" id="IPR010723">
    <property type="entry name" value="HemN_C"/>
</dbReference>
<dbReference type="Proteomes" id="UP000632498">
    <property type="component" value="Unassembled WGS sequence"/>
</dbReference>
<evidence type="ECO:0000256" key="1">
    <source>
        <dbReference type="ARBA" id="ARBA00001966"/>
    </source>
</evidence>
<evidence type="ECO:0000256" key="7">
    <source>
        <dbReference type="ARBA" id="ARBA00023004"/>
    </source>
</evidence>
<dbReference type="RefSeq" id="WP_188660825.1">
    <property type="nucleotide sequence ID" value="NZ_BMHV01000002.1"/>
</dbReference>
<dbReference type="PANTHER" id="PTHR13932:SF5">
    <property type="entry name" value="RADICAL S-ADENOSYL METHIONINE DOMAIN-CONTAINING PROTEIN 1, MITOCHONDRIAL"/>
    <property type="match status" value="1"/>
</dbReference>
<dbReference type="GO" id="GO:0046872">
    <property type="term" value="F:metal ion binding"/>
    <property type="evidence" value="ECO:0007669"/>
    <property type="project" value="UniProtKB-UniRule"/>
</dbReference>
<dbReference type="GO" id="GO:0051539">
    <property type="term" value="F:4 iron, 4 sulfur cluster binding"/>
    <property type="evidence" value="ECO:0007669"/>
    <property type="project" value="UniProtKB-UniRule"/>
</dbReference>
<keyword evidence="5 10" id="KW-0949">S-adenosyl-L-methionine</keyword>
<dbReference type="SFLD" id="SFLDF00562">
    <property type="entry name" value="HemN-like__clustered_with_heat"/>
    <property type="match status" value="1"/>
</dbReference>
<comment type="cofactor">
    <cofactor evidence="1">
        <name>[4Fe-4S] cluster</name>
        <dbReference type="ChEBI" id="CHEBI:49883"/>
    </cofactor>
</comment>
<organism evidence="12 13">
    <name type="scientific">Terasakiella brassicae</name>
    <dbReference type="NCBI Taxonomy" id="1634917"/>
    <lineage>
        <taxon>Bacteria</taxon>
        <taxon>Pseudomonadati</taxon>
        <taxon>Pseudomonadota</taxon>
        <taxon>Alphaproteobacteria</taxon>
        <taxon>Rhodospirillales</taxon>
        <taxon>Terasakiellaceae</taxon>
        <taxon>Terasakiella</taxon>
    </lineage>
</organism>
<evidence type="ECO:0000259" key="11">
    <source>
        <dbReference type="PROSITE" id="PS51918"/>
    </source>
</evidence>
<dbReference type="CDD" id="cd01335">
    <property type="entry name" value="Radical_SAM"/>
    <property type="match status" value="1"/>
</dbReference>
<keyword evidence="9 10" id="KW-0143">Chaperone</keyword>
<keyword evidence="10" id="KW-0004">4Fe-4S</keyword>
<dbReference type="InterPro" id="IPR013785">
    <property type="entry name" value="Aldolase_TIM"/>
</dbReference>
<evidence type="ECO:0000256" key="9">
    <source>
        <dbReference type="ARBA" id="ARBA00023186"/>
    </source>
</evidence>
<dbReference type="AlphaFoldDB" id="A0A917F754"/>
<dbReference type="SFLD" id="SFLDG01065">
    <property type="entry name" value="anaerobic_coproporphyrinogen-I"/>
    <property type="match status" value="1"/>
</dbReference>
<name>A0A917F754_9PROT</name>
<evidence type="ECO:0000256" key="8">
    <source>
        <dbReference type="ARBA" id="ARBA00023014"/>
    </source>
</evidence>
<evidence type="ECO:0000256" key="6">
    <source>
        <dbReference type="ARBA" id="ARBA00022723"/>
    </source>
</evidence>
<dbReference type="SUPFAM" id="SSF102114">
    <property type="entry name" value="Radical SAM enzymes"/>
    <property type="match status" value="1"/>
</dbReference>
<dbReference type="InterPro" id="IPR034505">
    <property type="entry name" value="Coproporphyrinogen-III_oxidase"/>
</dbReference>
<comment type="caution">
    <text evidence="12">The sequence shown here is derived from an EMBL/GenBank/DDBJ whole genome shotgun (WGS) entry which is preliminary data.</text>
</comment>
<evidence type="ECO:0000256" key="10">
    <source>
        <dbReference type="RuleBase" id="RU364116"/>
    </source>
</evidence>
<dbReference type="PROSITE" id="PS51918">
    <property type="entry name" value="RADICAL_SAM"/>
    <property type="match status" value="1"/>
</dbReference>
<comment type="similarity">
    <text evidence="2">Belongs to the anaerobic coproporphyrinogen-III oxidase family. HemW subfamily.</text>
</comment>
<dbReference type="InterPro" id="IPR007197">
    <property type="entry name" value="rSAM"/>
</dbReference>
<evidence type="ECO:0000256" key="5">
    <source>
        <dbReference type="ARBA" id="ARBA00022691"/>
    </source>
</evidence>
<dbReference type="Pfam" id="PF06969">
    <property type="entry name" value="HemN_C"/>
    <property type="match status" value="1"/>
</dbReference>
<feature type="domain" description="Radical SAM core" evidence="11">
    <location>
        <begin position="3"/>
        <end position="234"/>
    </location>
</feature>
<evidence type="ECO:0000313" key="13">
    <source>
        <dbReference type="Proteomes" id="UP000632498"/>
    </source>
</evidence>
<dbReference type="EMBL" id="BMHV01000002">
    <property type="protein sequence ID" value="GGF53978.1"/>
    <property type="molecule type" value="Genomic_DNA"/>
</dbReference>
<reference evidence="12" key="2">
    <citation type="submission" date="2020-09" db="EMBL/GenBank/DDBJ databases">
        <authorList>
            <person name="Sun Q."/>
            <person name="Zhou Y."/>
        </authorList>
    </citation>
    <scope>NUCLEOTIDE SEQUENCE</scope>
    <source>
        <strain evidence="12">CGMCC 1.15254</strain>
    </source>
</reference>
<keyword evidence="10" id="KW-0963">Cytoplasm</keyword>
<dbReference type="Pfam" id="PF04055">
    <property type="entry name" value="Radical_SAM"/>
    <property type="match status" value="1"/>
</dbReference>
<dbReference type="SFLD" id="SFLDF00288">
    <property type="entry name" value="HemN-like__clustered_with_nucl"/>
    <property type="match status" value="1"/>
</dbReference>